<dbReference type="GO" id="GO:0005886">
    <property type="term" value="C:plasma membrane"/>
    <property type="evidence" value="ECO:0007669"/>
    <property type="project" value="UniProtKB-SubCell"/>
</dbReference>
<evidence type="ECO:0000256" key="5">
    <source>
        <dbReference type="ARBA" id="ARBA00022692"/>
    </source>
</evidence>
<reference evidence="14 15" key="1">
    <citation type="journal article" date="2011" name="Genome Biol. Evol.">
        <title>Reductive evolution of bacterial genome in insect gut environment.</title>
        <authorList>
            <person name="Nikoh N."/>
            <person name="Hosokawa T."/>
            <person name="Ohshima K."/>
            <person name="Hattori M."/>
            <person name="Fukatsu T."/>
        </authorList>
    </citation>
    <scope>NUCLEOTIDE SEQUENCE [LARGE SCALE GENOMIC DNA]</scope>
    <source>
        <strain evidence="14 15">Mpkobe</strain>
    </source>
</reference>
<comment type="subcellular location">
    <subcellularLocation>
        <location evidence="1 13">Cell membrane</location>
        <topology evidence="1 13">Multi-pass membrane protein</topology>
    </subcellularLocation>
</comment>
<gene>
    <name evidence="14" type="primary">nuoJ</name>
    <name evidence="14" type="ORF">ICMP_056</name>
</gene>
<keyword evidence="10 13" id="KW-0472">Membrane</keyword>
<dbReference type="GO" id="GO:0008137">
    <property type="term" value="F:NADH dehydrogenase (ubiquinone) activity"/>
    <property type="evidence" value="ECO:0007669"/>
    <property type="project" value="UniProtKB-UniRule"/>
</dbReference>
<feature type="transmembrane region" description="Helical" evidence="13">
    <location>
        <begin position="88"/>
        <end position="112"/>
    </location>
</feature>
<feature type="transmembrane region" description="Helical" evidence="13">
    <location>
        <begin position="29"/>
        <end position="50"/>
    </location>
</feature>
<dbReference type="FunFam" id="1.20.120.1200:FF:000001">
    <property type="entry name" value="NADH-quinone oxidoreductase subunit J"/>
    <property type="match status" value="1"/>
</dbReference>
<evidence type="ECO:0000313" key="15">
    <source>
        <dbReference type="Proteomes" id="UP000061704"/>
    </source>
</evidence>
<evidence type="ECO:0000256" key="13">
    <source>
        <dbReference type="RuleBase" id="RU004429"/>
    </source>
</evidence>
<dbReference type="InterPro" id="IPR042106">
    <property type="entry name" value="Nuo/plastoQ_OxRdtase_6_NuoJ"/>
</dbReference>
<evidence type="ECO:0000256" key="4">
    <source>
        <dbReference type="ARBA" id="ARBA00022475"/>
    </source>
</evidence>
<keyword evidence="4 13" id="KW-1003">Cell membrane</keyword>
<dbReference type="Proteomes" id="UP000061704">
    <property type="component" value="Chromosome"/>
</dbReference>
<organism evidence="14 15">
    <name type="scientific">Candidatus Ishikawaella capsulata Mpkobe</name>
    <dbReference type="NCBI Taxonomy" id="476281"/>
    <lineage>
        <taxon>Bacteria</taxon>
        <taxon>Pseudomonadati</taxon>
        <taxon>Pseudomonadota</taxon>
        <taxon>Gammaproteobacteria</taxon>
        <taxon>Enterobacterales</taxon>
        <taxon>Enterobacteriaceae</taxon>
        <taxon>Candidatus Ishikawella</taxon>
    </lineage>
</organism>
<protein>
    <recommendedName>
        <fullName evidence="3 13">NADH-quinone oxidoreductase subunit J</fullName>
        <ecNumber evidence="13">7.1.1.-</ecNumber>
    </recommendedName>
</protein>
<dbReference type="STRING" id="476281.ICMP_056"/>
<evidence type="ECO:0000256" key="2">
    <source>
        <dbReference type="ARBA" id="ARBA00005698"/>
    </source>
</evidence>
<sequence length="166" mass="18352">MVCVFYVCSTLAIITTLFIIMNSNPIHALLYLIISLLALAGIFFSLGAYFAGALEIIIYAGAIMVIFVFVVMMLNLGKISTNQEKEWLRPIVWVGPSIIAFFLMLVIIYAIIHSTKQIIKSEIIDIKTVGISLFGKYIIAVELTSILMLAGLIVAFHIGQQHKIGK</sequence>
<dbReference type="Gene3D" id="1.20.120.1200">
    <property type="entry name" value="NADH-ubiquinone/plastoquinone oxidoreductase chain 6, subunit NuoJ"/>
    <property type="match status" value="1"/>
</dbReference>
<evidence type="ECO:0000256" key="12">
    <source>
        <dbReference type="ARBA" id="ARBA00047712"/>
    </source>
</evidence>
<feature type="transmembrane region" description="Helical" evidence="13">
    <location>
        <begin position="6"/>
        <end position="22"/>
    </location>
</feature>
<dbReference type="KEGG" id="icp:ICMP_056"/>
<keyword evidence="6 13" id="KW-0874">Quinone</keyword>
<dbReference type="EC" id="7.1.1.-" evidence="13"/>
<keyword evidence="5 13" id="KW-0812">Transmembrane</keyword>
<evidence type="ECO:0000256" key="10">
    <source>
        <dbReference type="ARBA" id="ARBA00023136"/>
    </source>
</evidence>
<dbReference type="OrthoDB" id="9790848at2"/>
<comment type="function">
    <text evidence="13">NDH-1 shuttles electrons from NADH, via FMN and iron-sulfur (Fe-S) centers, to quinones in the respiratory chain. Couples the redox reaction to proton translocation (for every two electrons transferred, four hydrogen ions are translocated across the cytoplasmic membrane), and thus conserves the redox energy in a proton gradient.</text>
</comment>
<feature type="transmembrane region" description="Helical" evidence="13">
    <location>
        <begin position="56"/>
        <end position="76"/>
    </location>
</feature>
<dbReference type="NCBIfam" id="NF005162">
    <property type="entry name" value="PRK06638.1-1"/>
    <property type="match status" value="1"/>
</dbReference>
<dbReference type="PANTHER" id="PTHR33269:SF17">
    <property type="entry name" value="NADH-UBIQUINONE OXIDOREDUCTASE CHAIN 6"/>
    <property type="match status" value="1"/>
</dbReference>
<dbReference type="Pfam" id="PF00499">
    <property type="entry name" value="Oxidored_q3"/>
    <property type="match status" value="1"/>
</dbReference>
<evidence type="ECO:0000256" key="1">
    <source>
        <dbReference type="ARBA" id="ARBA00004651"/>
    </source>
</evidence>
<dbReference type="EMBL" id="AP010872">
    <property type="protein sequence ID" value="BAH82922.1"/>
    <property type="molecule type" value="Genomic_DNA"/>
</dbReference>
<name>C5WC66_9ENTR</name>
<evidence type="ECO:0000313" key="14">
    <source>
        <dbReference type="EMBL" id="BAH82922.1"/>
    </source>
</evidence>
<keyword evidence="7" id="KW-1278">Translocase</keyword>
<keyword evidence="15" id="KW-1185">Reference proteome</keyword>
<dbReference type="AlphaFoldDB" id="C5WC66"/>
<proteinExistence type="inferred from homology"/>
<dbReference type="GO" id="GO:0048038">
    <property type="term" value="F:quinone binding"/>
    <property type="evidence" value="ECO:0007669"/>
    <property type="project" value="UniProtKB-UniRule"/>
</dbReference>
<dbReference type="PANTHER" id="PTHR33269">
    <property type="entry name" value="NADH-UBIQUINONE OXIDOREDUCTASE CHAIN 6"/>
    <property type="match status" value="1"/>
</dbReference>
<evidence type="ECO:0000256" key="8">
    <source>
        <dbReference type="ARBA" id="ARBA00022989"/>
    </source>
</evidence>
<keyword evidence="14" id="KW-0830">Ubiquinone</keyword>
<feature type="transmembrane region" description="Helical" evidence="13">
    <location>
        <begin position="137"/>
        <end position="158"/>
    </location>
</feature>
<evidence type="ECO:0000256" key="7">
    <source>
        <dbReference type="ARBA" id="ARBA00022967"/>
    </source>
</evidence>
<comment type="catalytic activity">
    <reaction evidence="12 13">
        <text>a quinone + NADH + 5 H(+)(in) = a quinol + NAD(+) + 4 H(+)(out)</text>
        <dbReference type="Rhea" id="RHEA:57888"/>
        <dbReference type="ChEBI" id="CHEBI:15378"/>
        <dbReference type="ChEBI" id="CHEBI:24646"/>
        <dbReference type="ChEBI" id="CHEBI:57540"/>
        <dbReference type="ChEBI" id="CHEBI:57945"/>
        <dbReference type="ChEBI" id="CHEBI:132124"/>
    </reaction>
</comment>
<keyword evidence="8 13" id="KW-1133">Transmembrane helix</keyword>
<dbReference type="RefSeq" id="WP_041069979.1">
    <property type="nucleotide sequence ID" value="NZ_AP010872.1"/>
</dbReference>
<evidence type="ECO:0000256" key="11">
    <source>
        <dbReference type="ARBA" id="ARBA00025811"/>
    </source>
</evidence>
<comment type="similarity">
    <text evidence="2 13">Belongs to the complex I subunit 6 family.</text>
</comment>
<comment type="subunit">
    <text evidence="11">Composed of 13 different subunits. Subunits NuoA, H, J, K, L, M, N constitute the membrane sector of the complex.</text>
</comment>
<evidence type="ECO:0000256" key="3">
    <source>
        <dbReference type="ARBA" id="ARBA00019907"/>
    </source>
</evidence>
<evidence type="ECO:0000256" key="9">
    <source>
        <dbReference type="ARBA" id="ARBA00023027"/>
    </source>
</evidence>
<dbReference type="HOGENOM" id="CLU_085957_0_1_6"/>
<evidence type="ECO:0000256" key="6">
    <source>
        <dbReference type="ARBA" id="ARBA00022719"/>
    </source>
</evidence>
<accession>C5WC66</accession>
<dbReference type="InterPro" id="IPR001457">
    <property type="entry name" value="NADH_UbQ/plastoQ_OxRdtase_su6"/>
</dbReference>
<keyword evidence="9 13" id="KW-0520">NAD</keyword>